<evidence type="ECO:0000256" key="9">
    <source>
        <dbReference type="PIRSR" id="PIRSR001549-1"/>
    </source>
</evidence>
<evidence type="ECO:0000256" key="2">
    <source>
        <dbReference type="ARBA" id="ARBA00011738"/>
    </source>
</evidence>
<dbReference type="NCBIfam" id="TIGR00442">
    <property type="entry name" value="hisS"/>
    <property type="match status" value="1"/>
</dbReference>
<reference evidence="11 12" key="1">
    <citation type="submission" date="2018-05" db="EMBL/GenBank/DDBJ databases">
        <title>Coraliomargarita sinensis sp. nov., isolated from a marine solar saltern.</title>
        <authorList>
            <person name="Zhou L.Y."/>
        </authorList>
    </citation>
    <scope>NUCLEOTIDE SEQUENCE [LARGE SCALE GENOMIC DNA]</scope>
    <source>
        <strain evidence="11 12">WN38</strain>
    </source>
</reference>
<keyword evidence="3 8" id="KW-0436">Ligase</keyword>
<feature type="binding site" evidence="9">
    <location>
        <position position="278"/>
    </location>
    <ligand>
        <name>L-histidine</name>
        <dbReference type="ChEBI" id="CHEBI:57595"/>
    </ligand>
</feature>
<gene>
    <name evidence="8" type="primary">hisS</name>
    <name evidence="11" type="ORF">DDZ13_05670</name>
</gene>
<feature type="binding site" evidence="9">
    <location>
        <position position="126"/>
    </location>
    <ligand>
        <name>L-histidine</name>
        <dbReference type="ChEBI" id="CHEBI:57595"/>
    </ligand>
</feature>
<dbReference type="GO" id="GO:0006427">
    <property type="term" value="P:histidyl-tRNA aminoacylation"/>
    <property type="evidence" value="ECO:0007669"/>
    <property type="project" value="UniProtKB-UniRule"/>
</dbReference>
<evidence type="ECO:0000256" key="8">
    <source>
        <dbReference type="HAMAP-Rule" id="MF_00127"/>
    </source>
</evidence>
<evidence type="ECO:0000256" key="1">
    <source>
        <dbReference type="ARBA" id="ARBA00008226"/>
    </source>
</evidence>
<keyword evidence="8" id="KW-0963">Cytoplasm</keyword>
<dbReference type="HAMAP" id="MF_00127">
    <property type="entry name" value="His_tRNA_synth"/>
    <property type="match status" value="1"/>
</dbReference>
<dbReference type="Gene3D" id="3.40.50.800">
    <property type="entry name" value="Anticodon-binding domain"/>
    <property type="match status" value="1"/>
</dbReference>
<protein>
    <recommendedName>
        <fullName evidence="8">Histidine--tRNA ligase</fullName>
        <ecNumber evidence="8">6.1.1.21</ecNumber>
    </recommendedName>
    <alternativeName>
        <fullName evidence="8">Histidyl-tRNA synthetase</fullName>
        <shortName evidence="8">HisRS</shortName>
    </alternativeName>
</protein>
<comment type="subunit">
    <text evidence="2 8">Homodimer.</text>
</comment>
<evidence type="ECO:0000313" key="12">
    <source>
        <dbReference type="Proteomes" id="UP000247099"/>
    </source>
</evidence>
<feature type="binding site" evidence="9">
    <location>
        <position position="122"/>
    </location>
    <ligand>
        <name>L-histidine</name>
        <dbReference type="ChEBI" id="CHEBI:57595"/>
    </ligand>
</feature>
<proteinExistence type="inferred from homology"/>
<dbReference type="Pfam" id="PF03129">
    <property type="entry name" value="HGTP_anticodon"/>
    <property type="match status" value="1"/>
</dbReference>
<dbReference type="InterPro" id="IPR004516">
    <property type="entry name" value="HisRS/HisZ"/>
</dbReference>
<dbReference type="InterPro" id="IPR036621">
    <property type="entry name" value="Anticodon-bd_dom_sf"/>
</dbReference>
<feature type="domain" description="Aminoacyl-transfer RNA synthetases class-II family profile" evidence="10">
    <location>
        <begin position="20"/>
        <end position="347"/>
    </location>
</feature>
<evidence type="ECO:0000256" key="4">
    <source>
        <dbReference type="ARBA" id="ARBA00022741"/>
    </source>
</evidence>
<sequence length="448" mass="49916">MQFESLPGFREFYPEVCSRRNYIFSHWRKVARAYCFSEYDAPVLEPLELYIEKSGEEIVGQLFNFEDRGGRAVALRPEMTPSLARLIAAKANSLKRPVKWFNIGEHYRYERPQKGRLRAFYQFNVDIFGEPGPAADAELICQLVQSLQSFGLNHTDFKVRLSDRDLWLLMLASEGLDEAASADVLGIVDKLERTDRAKALEKLIPIIGANAEQFLEKVERVIAIHDFDTLRAFIESLPLEGERKTAAEQRLSDWTLLMENIESAGLSDYLKIDLGIVRGLAYYTGFVFEAFEASGQGRALAGGGRYDALVKKLGGPDMPAVGFAMGDVTLVDLLESKDLLPEILDAPDFMLVIGGPEERKAAMLDAAMLRSIGYRVNYPLKDQGFGKQFKAANQSGARFVLIYGADELAKGMVKVRDLTSGGECEFDRSSLQQSLSEVVENGLSSTEG</sequence>
<comment type="caution">
    <text evidence="11">The sequence shown here is derived from an EMBL/GenBank/DDBJ whole genome shotgun (WGS) entry which is preliminary data.</text>
</comment>
<dbReference type="InterPro" id="IPR004154">
    <property type="entry name" value="Anticodon-bd"/>
</dbReference>
<dbReference type="EC" id="6.1.1.21" evidence="8"/>
<dbReference type="InParanoid" id="A0A317ZGU3"/>
<dbReference type="PANTHER" id="PTHR43707:SF1">
    <property type="entry name" value="HISTIDINE--TRNA LIGASE, MITOCHONDRIAL-RELATED"/>
    <property type="match status" value="1"/>
</dbReference>
<accession>A0A317ZGU3</accession>
<keyword evidence="12" id="KW-1185">Reference proteome</keyword>
<dbReference type="SUPFAM" id="SSF52954">
    <property type="entry name" value="Class II aaRS ABD-related"/>
    <property type="match status" value="1"/>
</dbReference>
<dbReference type="AlphaFoldDB" id="A0A317ZGU3"/>
<dbReference type="GO" id="GO:0005524">
    <property type="term" value="F:ATP binding"/>
    <property type="evidence" value="ECO:0007669"/>
    <property type="project" value="UniProtKB-UniRule"/>
</dbReference>
<dbReference type="Gene3D" id="3.30.930.10">
    <property type="entry name" value="Bira Bifunctional Protein, Domain 2"/>
    <property type="match status" value="1"/>
</dbReference>
<dbReference type="OrthoDB" id="9800814at2"/>
<comment type="similarity">
    <text evidence="1 8">Belongs to the class-II aminoacyl-tRNA synthetase family.</text>
</comment>
<dbReference type="FunCoup" id="A0A317ZGU3">
    <property type="interactions" value="476"/>
</dbReference>
<dbReference type="GO" id="GO:0005737">
    <property type="term" value="C:cytoplasm"/>
    <property type="evidence" value="ECO:0007669"/>
    <property type="project" value="UniProtKB-SubCell"/>
</dbReference>
<dbReference type="EMBL" id="QHJQ01000003">
    <property type="protein sequence ID" value="PXA04660.1"/>
    <property type="molecule type" value="Genomic_DNA"/>
</dbReference>
<dbReference type="Pfam" id="PF13393">
    <property type="entry name" value="tRNA-synt_His"/>
    <property type="match status" value="1"/>
</dbReference>
<comment type="subcellular location">
    <subcellularLocation>
        <location evidence="8">Cytoplasm</location>
    </subcellularLocation>
</comment>
<dbReference type="SUPFAM" id="SSF55681">
    <property type="entry name" value="Class II aaRS and biotin synthetases"/>
    <property type="match status" value="1"/>
</dbReference>
<keyword evidence="8" id="KW-0067">ATP-binding</keyword>
<dbReference type="InterPro" id="IPR045864">
    <property type="entry name" value="aa-tRNA-synth_II/BPL/LPL"/>
</dbReference>
<dbReference type="PROSITE" id="PS50862">
    <property type="entry name" value="AA_TRNA_LIGASE_II"/>
    <property type="match status" value="1"/>
</dbReference>
<dbReference type="PIRSF" id="PIRSF001549">
    <property type="entry name" value="His-tRNA_synth"/>
    <property type="match status" value="1"/>
</dbReference>
<evidence type="ECO:0000256" key="7">
    <source>
        <dbReference type="ARBA" id="ARBA00047639"/>
    </source>
</evidence>
<feature type="binding site" evidence="9">
    <location>
        <begin position="78"/>
        <end position="80"/>
    </location>
    <ligand>
        <name>L-histidine</name>
        <dbReference type="ChEBI" id="CHEBI:57595"/>
    </ligand>
</feature>
<evidence type="ECO:0000313" key="11">
    <source>
        <dbReference type="EMBL" id="PXA04660.1"/>
    </source>
</evidence>
<evidence type="ECO:0000256" key="5">
    <source>
        <dbReference type="ARBA" id="ARBA00022917"/>
    </source>
</evidence>
<keyword evidence="5 8" id="KW-0648">Protein biosynthesis</keyword>
<evidence type="ECO:0000256" key="3">
    <source>
        <dbReference type="ARBA" id="ARBA00022598"/>
    </source>
</evidence>
<dbReference type="InterPro" id="IPR006195">
    <property type="entry name" value="aa-tRNA-synth_II"/>
</dbReference>
<dbReference type="PANTHER" id="PTHR43707">
    <property type="entry name" value="HISTIDYL-TRNA SYNTHETASE"/>
    <property type="match status" value="1"/>
</dbReference>
<evidence type="ECO:0000256" key="6">
    <source>
        <dbReference type="ARBA" id="ARBA00023146"/>
    </source>
</evidence>
<keyword evidence="6 8" id="KW-0030">Aminoacyl-tRNA synthetase</keyword>
<dbReference type="InterPro" id="IPR041715">
    <property type="entry name" value="HisRS-like_core"/>
</dbReference>
<dbReference type="GO" id="GO:0004821">
    <property type="term" value="F:histidine-tRNA ligase activity"/>
    <property type="evidence" value="ECO:0007669"/>
    <property type="project" value="UniProtKB-UniRule"/>
</dbReference>
<dbReference type="RefSeq" id="WP_110130465.1">
    <property type="nucleotide sequence ID" value="NZ_QHJQ01000003.1"/>
</dbReference>
<dbReference type="CDD" id="cd00773">
    <property type="entry name" value="HisRS-like_core"/>
    <property type="match status" value="1"/>
</dbReference>
<comment type="catalytic activity">
    <reaction evidence="7 8">
        <text>tRNA(His) + L-histidine + ATP = L-histidyl-tRNA(His) + AMP + diphosphate + H(+)</text>
        <dbReference type="Rhea" id="RHEA:17313"/>
        <dbReference type="Rhea" id="RHEA-COMP:9665"/>
        <dbReference type="Rhea" id="RHEA-COMP:9689"/>
        <dbReference type="ChEBI" id="CHEBI:15378"/>
        <dbReference type="ChEBI" id="CHEBI:30616"/>
        <dbReference type="ChEBI" id="CHEBI:33019"/>
        <dbReference type="ChEBI" id="CHEBI:57595"/>
        <dbReference type="ChEBI" id="CHEBI:78442"/>
        <dbReference type="ChEBI" id="CHEBI:78527"/>
        <dbReference type="ChEBI" id="CHEBI:456215"/>
        <dbReference type="EC" id="6.1.1.21"/>
    </reaction>
</comment>
<evidence type="ECO:0000259" key="10">
    <source>
        <dbReference type="PROSITE" id="PS50862"/>
    </source>
</evidence>
<feature type="binding site" evidence="9">
    <location>
        <position position="108"/>
    </location>
    <ligand>
        <name>L-histidine</name>
        <dbReference type="ChEBI" id="CHEBI:57595"/>
    </ligand>
</feature>
<name>A0A317ZGU3_9BACT</name>
<dbReference type="Proteomes" id="UP000247099">
    <property type="component" value="Unassembled WGS sequence"/>
</dbReference>
<keyword evidence="4 8" id="KW-0547">Nucleotide-binding</keyword>
<organism evidence="11 12">
    <name type="scientific">Coraliomargarita sinensis</name>
    <dbReference type="NCBI Taxonomy" id="2174842"/>
    <lineage>
        <taxon>Bacteria</taxon>
        <taxon>Pseudomonadati</taxon>
        <taxon>Verrucomicrobiota</taxon>
        <taxon>Opitutia</taxon>
        <taxon>Puniceicoccales</taxon>
        <taxon>Coraliomargaritaceae</taxon>
        <taxon>Coraliomargarita</taxon>
    </lineage>
</organism>
<dbReference type="InterPro" id="IPR015807">
    <property type="entry name" value="His-tRNA-ligase"/>
</dbReference>
<feature type="binding site" evidence="9">
    <location>
        <begin position="282"/>
        <end position="283"/>
    </location>
    <ligand>
        <name>L-histidine</name>
        <dbReference type="ChEBI" id="CHEBI:57595"/>
    </ligand>
</feature>